<evidence type="ECO:0000313" key="3">
    <source>
        <dbReference type="Proteomes" id="UP000001472"/>
    </source>
</evidence>
<keyword evidence="1" id="KW-0472">Membrane</keyword>
<sequence>MAVYGIVGVALQGVALVILEIAVPGRFREHIDAPALHPAVFATAVMLLAVAGVIAAALS</sequence>
<dbReference type="AlphaFoldDB" id="A0A0H3M7I6"/>
<name>A0A0H3M7I6_MYCBP</name>
<feature type="transmembrane region" description="Helical" evidence="1">
    <location>
        <begin position="6"/>
        <end position="23"/>
    </location>
</feature>
<evidence type="ECO:0000256" key="1">
    <source>
        <dbReference type="SAM" id="Phobius"/>
    </source>
</evidence>
<reference evidence="2 3" key="1">
    <citation type="journal article" date="2007" name="Proc. Natl. Acad. Sci. U.S.A.">
        <title>Genome plasticity of BCG and impact on vaccine efficacy.</title>
        <authorList>
            <person name="Brosch R."/>
            <person name="Gordon S.V."/>
            <person name="Garnier T."/>
            <person name="Eiglmeier K."/>
            <person name="Frigui W."/>
            <person name="Valenti P."/>
            <person name="Dos Santos S."/>
            <person name="Duthoy S."/>
            <person name="Lacroix C."/>
            <person name="Garcia-Pelayo C."/>
            <person name="Inwald J.K."/>
            <person name="Golby P."/>
            <person name="Garcia J.N."/>
            <person name="Hewinson R.G."/>
            <person name="Behr M.A."/>
            <person name="Quail M.A."/>
            <person name="Churcher C."/>
            <person name="Barrell B.G."/>
            <person name="Parkhill J."/>
            <person name="Cole S.T."/>
        </authorList>
    </citation>
    <scope>NUCLEOTIDE SEQUENCE [LARGE SCALE GENOMIC DNA]</scope>
    <source>
        <strain evidence="3">BCG / Pasteur 1173P2</strain>
    </source>
</reference>
<dbReference type="Proteomes" id="UP000001472">
    <property type="component" value="Chromosome"/>
</dbReference>
<feature type="transmembrane region" description="Helical" evidence="1">
    <location>
        <begin position="35"/>
        <end position="58"/>
    </location>
</feature>
<dbReference type="KEGG" id="mbb:BCG_2624"/>
<organism evidence="2 3">
    <name type="scientific">Mycobacterium bovis (strain BCG / Pasteur 1173P2)</name>
    <dbReference type="NCBI Taxonomy" id="410289"/>
    <lineage>
        <taxon>Bacteria</taxon>
        <taxon>Bacillati</taxon>
        <taxon>Actinomycetota</taxon>
        <taxon>Actinomycetes</taxon>
        <taxon>Mycobacteriales</taxon>
        <taxon>Mycobacteriaceae</taxon>
        <taxon>Mycobacterium</taxon>
        <taxon>Mycobacterium tuberculosis complex</taxon>
    </lineage>
</organism>
<dbReference type="EMBL" id="AM408590">
    <property type="protein sequence ID" value="CAL72612.1"/>
    <property type="molecule type" value="Genomic_DNA"/>
</dbReference>
<protein>
    <submittedName>
        <fullName evidence="2">Probable conserved integral membrane protein</fullName>
    </submittedName>
</protein>
<evidence type="ECO:0000313" key="2">
    <source>
        <dbReference type="EMBL" id="CAL72612.1"/>
    </source>
</evidence>
<gene>
    <name evidence="2" type="ordered locus">BCG_2624</name>
</gene>
<keyword evidence="1" id="KW-0812">Transmembrane</keyword>
<dbReference type="HOGENOM" id="CLU_2991858_0_0_11"/>
<proteinExistence type="predicted"/>
<accession>A0A0H3M7I6</accession>
<keyword evidence="1" id="KW-1133">Transmembrane helix</keyword>